<evidence type="ECO:0000256" key="3">
    <source>
        <dbReference type="SAM" id="MobiDB-lite"/>
    </source>
</evidence>
<evidence type="ECO:0000256" key="2">
    <source>
        <dbReference type="ARBA" id="ARBA00022526"/>
    </source>
</evidence>
<dbReference type="AlphaFoldDB" id="A0A3M5PE64"/>
<evidence type="ECO:0000313" key="5">
    <source>
        <dbReference type="Proteomes" id="UP000273854"/>
    </source>
</evidence>
<dbReference type="InterPro" id="IPR019405">
    <property type="entry name" value="Lactonase_7-beta_prop"/>
</dbReference>
<gene>
    <name evidence="4" type="ORF">ALP40_05408</name>
</gene>
<dbReference type="InterPro" id="IPR050282">
    <property type="entry name" value="Cycloisomerase_2"/>
</dbReference>
<evidence type="ECO:0008006" key="6">
    <source>
        <dbReference type="Google" id="ProtNLM"/>
    </source>
</evidence>
<dbReference type="GO" id="GO:0006006">
    <property type="term" value="P:glucose metabolic process"/>
    <property type="evidence" value="ECO:0007669"/>
    <property type="project" value="UniProtKB-KW"/>
</dbReference>
<keyword evidence="2" id="KW-0119">Carbohydrate metabolism</keyword>
<dbReference type="GO" id="GO:0017057">
    <property type="term" value="F:6-phosphogluconolactonase activity"/>
    <property type="evidence" value="ECO:0007669"/>
    <property type="project" value="TreeGrafter"/>
</dbReference>
<evidence type="ECO:0000313" key="4">
    <source>
        <dbReference type="EMBL" id="RMT82940.1"/>
    </source>
</evidence>
<comment type="caution">
    <text evidence="4">The sequence shown here is derived from an EMBL/GenBank/DDBJ whole genome shotgun (WGS) entry which is preliminary data.</text>
</comment>
<accession>A0A3M5PE64</accession>
<dbReference type="PANTHER" id="PTHR30344">
    <property type="entry name" value="6-PHOSPHOGLUCONOLACTONASE-RELATED"/>
    <property type="match status" value="1"/>
</dbReference>
<dbReference type="Proteomes" id="UP000273854">
    <property type="component" value="Unassembled WGS sequence"/>
</dbReference>
<dbReference type="Gene3D" id="2.130.10.10">
    <property type="entry name" value="YVTN repeat-like/Quinoprotein amine dehydrogenase"/>
    <property type="match status" value="1"/>
</dbReference>
<protein>
    <recommendedName>
        <fullName evidence="6">3-carboxymuconate cye</fullName>
    </recommendedName>
</protein>
<dbReference type="InterPro" id="IPR015943">
    <property type="entry name" value="WD40/YVTN_repeat-like_dom_sf"/>
</dbReference>
<name>A0A3M5PE64_PSEVI</name>
<dbReference type="InterPro" id="IPR011045">
    <property type="entry name" value="N2O_reductase_N"/>
</dbReference>
<proteinExistence type="inferred from homology"/>
<feature type="region of interest" description="Disordered" evidence="3">
    <location>
        <begin position="1"/>
        <end position="22"/>
    </location>
</feature>
<sequence length="433" mass="47355">MGCLANSTGGNESARHKTDGPLQCHRAGCRVTGVITSTKGMPPMPHKILPWLAMASAMSAFTLQAQPMTDSELLLGSYTQGKSEGMYRFGFDSKTGMIDTTPRQVIKTENPSWLTVSKDQRYLYVVNENGPGQRDTVGKVSSFSIDPKTFNITPINQVETKGEEPTHSSLSKDGRYLFVANYAVNPDPGGALTVMPVGKDGRLGESVQVLPLGPGSKVNPERQMSSHVHLAVPTPDDKYVVSADLGADKLFVYRYDADQSKPLQPAKVPFVQLPAGSGPRHVQFSRDGKHAWLVLEMSAQVVTFDYLDGGFKQTQVVDMKNKGVDQKNGGGALHTSPDGRFLYVTNRGEANQVVVFRIDPATGTLEEIQRRTVEGNEPREFSFDPSGKFMLFANQKSNQIVTVRRDPQTGLIGETVQKFDVDAPSYLHFLGNK</sequence>
<reference evidence="4 5" key="1">
    <citation type="submission" date="2018-08" db="EMBL/GenBank/DDBJ databases">
        <title>Recombination of ecologically and evolutionarily significant loci maintains genetic cohesion in the Pseudomonas syringae species complex.</title>
        <authorList>
            <person name="Dillon M."/>
            <person name="Thakur S."/>
            <person name="Almeida R.N.D."/>
            <person name="Weir B.S."/>
            <person name="Guttman D.S."/>
        </authorList>
    </citation>
    <scope>NUCLEOTIDE SEQUENCE [LARGE SCALE GENOMIC DNA]</scope>
    <source>
        <strain evidence="4 5">ICMP 19473</strain>
    </source>
</reference>
<organism evidence="4 5">
    <name type="scientific">Pseudomonas viridiflava</name>
    <name type="common">Phytomonas viridiflava</name>
    <dbReference type="NCBI Taxonomy" id="33069"/>
    <lineage>
        <taxon>Bacteria</taxon>
        <taxon>Pseudomonadati</taxon>
        <taxon>Pseudomonadota</taxon>
        <taxon>Gammaproteobacteria</taxon>
        <taxon>Pseudomonadales</taxon>
        <taxon>Pseudomonadaceae</taxon>
        <taxon>Pseudomonas</taxon>
    </lineage>
</organism>
<dbReference type="GO" id="GO:0005829">
    <property type="term" value="C:cytosol"/>
    <property type="evidence" value="ECO:0007669"/>
    <property type="project" value="TreeGrafter"/>
</dbReference>
<evidence type="ECO:0000256" key="1">
    <source>
        <dbReference type="ARBA" id="ARBA00005564"/>
    </source>
</evidence>
<dbReference type="PANTHER" id="PTHR30344:SF1">
    <property type="entry name" value="6-PHOSPHOGLUCONOLACTONASE"/>
    <property type="match status" value="1"/>
</dbReference>
<comment type="similarity">
    <text evidence="1">Belongs to the cycloisomerase 2 family.</text>
</comment>
<dbReference type="Pfam" id="PF10282">
    <property type="entry name" value="Lactonase"/>
    <property type="match status" value="1"/>
</dbReference>
<keyword evidence="2" id="KW-0313">Glucose metabolism</keyword>
<feature type="compositionally biased region" description="Polar residues" evidence="3">
    <location>
        <begin position="1"/>
        <end position="11"/>
    </location>
</feature>
<dbReference type="EMBL" id="RBTP01000021">
    <property type="protein sequence ID" value="RMT82940.1"/>
    <property type="molecule type" value="Genomic_DNA"/>
</dbReference>
<dbReference type="SUPFAM" id="SSF50974">
    <property type="entry name" value="Nitrous oxide reductase, N-terminal domain"/>
    <property type="match status" value="1"/>
</dbReference>